<dbReference type="SMART" id="SM00986">
    <property type="entry name" value="UDG"/>
    <property type="match status" value="1"/>
</dbReference>
<organism evidence="2 3">
    <name type="scientific">Helicobacter turcicus</name>
    <dbReference type="NCBI Taxonomy" id="2867412"/>
    <lineage>
        <taxon>Bacteria</taxon>
        <taxon>Pseudomonadati</taxon>
        <taxon>Campylobacterota</taxon>
        <taxon>Epsilonproteobacteria</taxon>
        <taxon>Campylobacterales</taxon>
        <taxon>Helicobacteraceae</taxon>
        <taxon>Helicobacter</taxon>
    </lineage>
</organism>
<comment type="caution">
    <text evidence="2">The sequence shown here is derived from an EMBL/GenBank/DDBJ whole genome shotgun (WGS) entry which is preliminary data.</text>
</comment>
<gene>
    <name evidence="2" type="ORF">K4G57_04595</name>
</gene>
<dbReference type="Gene3D" id="3.40.470.10">
    <property type="entry name" value="Uracil-DNA glycosylase-like domain"/>
    <property type="match status" value="1"/>
</dbReference>
<protein>
    <submittedName>
        <fullName evidence="2">DNA-deoxyinosine glycosylase</fullName>
        <ecNumber evidence="2">3.2.2.15</ecNumber>
    </submittedName>
</protein>
<dbReference type="RefSeq" id="WP_221532051.1">
    <property type="nucleotide sequence ID" value="NZ_JAIGYP010000005.1"/>
</dbReference>
<dbReference type="EC" id="3.2.2.15" evidence="2"/>
<dbReference type="CDD" id="cd10032">
    <property type="entry name" value="UDG-F6_HDG"/>
    <property type="match status" value="1"/>
</dbReference>
<dbReference type="SUPFAM" id="SSF52141">
    <property type="entry name" value="Uracil-DNA glycosylase-like"/>
    <property type="match status" value="1"/>
</dbReference>
<evidence type="ECO:0000313" key="3">
    <source>
        <dbReference type="Proteomes" id="UP000700059"/>
    </source>
</evidence>
<dbReference type="SMART" id="SM00987">
    <property type="entry name" value="UreE_C"/>
    <property type="match status" value="1"/>
</dbReference>
<dbReference type="GO" id="GO:0033958">
    <property type="term" value="F:DNA-deoxyinosine glycosylase activity"/>
    <property type="evidence" value="ECO:0007669"/>
    <property type="project" value="UniProtKB-EC"/>
</dbReference>
<reference evidence="2 3" key="1">
    <citation type="submission" date="2021-08" db="EMBL/GenBank/DDBJ databases">
        <title>Helicobacter spp. isolated from feces of Anatolian Ground Squirrel (Spermophilus xanthoprymnus) in Turkey.</title>
        <authorList>
            <person name="Aydin F."/>
            <person name="Abay S."/>
            <person name="Kayman T."/>
            <person name="Karakaya E."/>
            <person name="Saticioglu I.B."/>
        </authorList>
    </citation>
    <scope>NUCLEOTIDE SEQUENCE [LARGE SCALE GENOMIC DNA]</scope>
    <source>
        <strain evidence="2 3">Faydin-H70</strain>
    </source>
</reference>
<dbReference type="InterPro" id="IPR026353">
    <property type="entry name" value="Hypoxan-DNA_Glyclase"/>
</dbReference>
<evidence type="ECO:0000313" key="2">
    <source>
        <dbReference type="EMBL" id="MBX7490742.1"/>
    </source>
</evidence>
<keyword evidence="2" id="KW-0378">Hydrolase</keyword>
<dbReference type="Proteomes" id="UP000700059">
    <property type="component" value="Unassembled WGS sequence"/>
</dbReference>
<dbReference type="Pfam" id="PF03167">
    <property type="entry name" value="UDG"/>
    <property type="match status" value="1"/>
</dbReference>
<accession>A0ABS7JMX7</accession>
<proteinExistence type="predicted"/>
<sequence>MAVVLQIKTGFEPIFDKESKILILGSFPSRMSFEAEFYYGNPRNRFWKILQEFFNVELTSVESKKIFLLHHHIALWDIVSRGSNMQGNRESSMDKNLLPTEISPIDTLLAKTKIKTILCNGKKAYLLFCEYYPHLKNIAKCLPSTSPANVKFDSQPWKIELSQIK</sequence>
<dbReference type="EMBL" id="JAIGYQ010000005">
    <property type="protein sequence ID" value="MBX7490742.1"/>
    <property type="molecule type" value="Genomic_DNA"/>
</dbReference>
<dbReference type="InterPro" id="IPR005122">
    <property type="entry name" value="Uracil-DNA_glycosylase-like"/>
</dbReference>
<feature type="domain" description="Uracil-DNA glycosylase-like" evidence="1">
    <location>
        <begin position="12"/>
        <end position="161"/>
    </location>
</feature>
<dbReference type="NCBIfam" id="TIGR04274">
    <property type="entry name" value="hypoxanDNAglyco"/>
    <property type="match status" value="1"/>
</dbReference>
<dbReference type="InterPro" id="IPR036895">
    <property type="entry name" value="Uracil-DNA_glycosylase-like_sf"/>
</dbReference>
<keyword evidence="2" id="KW-0326">Glycosidase</keyword>
<keyword evidence="3" id="KW-1185">Reference proteome</keyword>
<evidence type="ECO:0000259" key="1">
    <source>
        <dbReference type="SMART" id="SM00986"/>
    </source>
</evidence>
<name>A0ABS7JMX7_9HELI</name>